<dbReference type="EMBL" id="LK052962">
    <property type="protein sequence ID" value="CDR49485.1"/>
    <property type="molecule type" value="Genomic_DNA"/>
</dbReference>
<dbReference type="OrthoDB" id="10366930at2759"/>
<organism evidence="1">
    <name type="scientific">Rhodotorula toruloides</name>
    <name type="common">Yeast</name>
    <name type="synonym">Rhodosporidium toruloides</name>
    <dbReference type="NCBI Taxonomy" id="5286"/>
    <lineage>
        <taxon>Eukaryota</taxon>
        <taxon>Fungi</taxon>
        <taxon>Dikarya</taxon>
        <taxon>Basidiomycota</taxon>
        <taxon>Pucciniomycotina</taxon>
        <taxon>Microbotryomycetes</taxon>
        <taxon>Sporidiobolales</taxon>
        <taxon>Sporidiobolaceae</taxon>
        <taxon>Rhodotorula</taxon>
    </lineage>
</organism>
<name>A0A061BR11_RHOTO</name>
<proteinExistence type="predicted"/>
<evidence type="ECO:0000313" key="1">
    <source>
        <dbReference type="EMBL" id="CDR49485.1"/>
    </source>
</evidence>
<reference evidence="1" key="1">
    <citation type="journal article" date="2014" name="Genome Announc.">
        <title>Draft genome sequence of Rhodosporidium toruloides CECT1137, an oleaginous yeast of biotechnological interest.</title>
        <authorList>
            <person name="Morin N."/>
            <person name="Calcas X."/>
            <person name="Devillers H."/>
            <person name="Durrens P."/>
            <person name="Sherman D.J."/>
            <person name="Nicaud J.-M."/>
            <person name="Neuveglise C."/>
        </authorList>
    </citation>
    <scope>NUCLEOTIDE SEQUENCE</scope>
    <source>
        <strain evidence="1">CECT1137</strain>
    </source>
</reference>
<protein>
    <submittedName>
        <fullName evidence="1">RHTO0S27e00694g1_1</fullName>
    </submittedName>
</protein>
<sequence>MATSSATVPATHALLGWVHCVLNELRPFVEAPVFDRWLHHDKEGNAEDKVTVIANALQNLWDIRSPTHLITKDFGRRVDAFLDSVFFRRTGLAGDMGPDDSDFWRMVRHRSLLATPLANFMSAVNRGAIHRYGQPTNLSDEVDLERRNFRMHWKGELLRVLNSSSTTASSTAAHSLLKPEIGRRVAMMYGTSKARWERNARAF</sequence>
<accession>A0A061BR11</accession>
<dbReference type="AlphaFoldDB" id="A0A061BR11"/>
<gene>
    <name evidence="1" type="ORF">RHTO0S_27e00694g</name>
</gene>